<evidence type="ECO:0000313" key="1">
    <source>
        <dbReference type="EMBL" id="ODA14187.1"/>
    </source>
</evidence>
<evidence type="ECO:0000313" key="2">
    <source>
        <dbReference type="Proteomes" id="UP000186553"/>
    </source>
</evidence>
<dbReference type="EMBL" id="MBDL01000002">
    <property type="protein sequence ID" value="ODA14187.1"/>
    <property type="molecule type" value="Genomic_DNA"/>
</dbReference>
<accession>A0A1C3D045</accession>
<sequence>MPHIHLEYSDNLQPFDARPVLEALNRAFFASGYVNSALDIKSRAVCQQVYVVGLEQDHKQAYMHIKVSLLTGRSIAIQKEISALLLKVLQENVTVPVGLSIQMCVEMLEMNKETYSKQIVE</sequence>
<dbReference type="Proteomes" id="UP000186553">
    <property type="component" value="Unassembled WGS sequence"/>
</dbReference>
<dbReference type="OrthoDB" id="9814215at2"/>
<name>A0A1C3D045_9GAMM</name>
<dbReference type="InterPro" id="IPR004220">
    <property type="entry name" value="5-COMe_2-OHmuconate_Isoase"/>
</dbReference>
<dbReference type="Pfam" id="PF02962">
    <property type="entry name" value="CHMI"/>
    <property type="match status" value="1"/>
</dbReference>
<keyword evidence="1" id="KW-0413">Isomerase</keyword>
<dbReference type="InterPro" id="IPR014347">
    <property type="entry name" value="Tautomerase/MIF_sf"/>
</dbReference>
<dbReference type="GO" id="GO:0008704">
    <property type="term" value="F:5-carboxymethyl-2-hydroxymuconate delta-isomerase activity"/>
    <property type="evidence" value="ECO:0007669"/>
    <property type="project" value="InterPro"/>
</dbReference>
<dbReference type="STRING" id="1891224.BBP83_13975"/>
<dbReference type="PANTHER" id="PTHR37950:SF1">
    <property type="entry name" value="4-HYDROXYPHENYLACETATE CATABOLISM PROTEIN"/>
    <property type="match status" value="1"/>
</dbReference>
<keyword evidence="2" id="KW-1185">Reference proteome</keyword>
<organism evidence="1 2">
    <name type="scientific">Acinetobacter celticus</name>
    <dbReference type="NCBI Taxonomy" id="1891224"/>
    <lineage>
        <taxon>Bacteria</taxon>
        <taxon>Pseudomonadati</taxon>
        <taxon>Pseudomonadota</taxon>
        <taxon>Gammaproteobacteria</taxon>
        <taxon>Moraxellales</taxon>
        <taxon>Moraxellaceae</taxon>
        <taxon>Acinetobacter</taxon>
    </lineage>
</organism>
<reference evidence="1 2" key="1">
    <citation type="submission" date="2016-07" db="EMBL/GenBank/DDBJ databases">
        <title>Acinetobacter sp. ANC 4603.</title>
        <authorList>
            <person name="Radolfova-Krizova L."/>
            <person name="Nemec A."/>
        </authorList>
    </citation>
    <scope>NUCLEOTIDE SEQUENCE [LARGE SCALE GENOMIC DNA]</scope>
    <source>
        <strain evidence="1 2">ANC 4603</strain>
    </source>
</reference>
<proteinExistence type="predicted"/>
<comment type="caution">
    <text evidence="1">The sequence shown here is derived from an EMBL/GenBank/DDBJ whole genome shotgun (WGS) entry which is preliminary data.</text>
</comment>
<dbReference type="RefSeq" id="WP_068885999.1">
    <property type="nucleotide sequence ID" value="NZ_CBCRUU010000013.1"/>
</dbReference>
<dbReference type="PANTHER" id="PTHR37950">
    <property type="entry name" value="4-HYDROXYPHENYLACETATE CATABOLISM PROTEIN"/>
    <property type="match status" value="1"/>
</dbReference>
<dbReference type="AlphaFoldDB" id="A0A1C3D045"/>
<dbReference type="SUPFAM" id="SSF55331">
    <property type="entry name" value="Tautomerase/MIF"/>
    <property type="match status" value="1"/>
</dbReference>
<gene>
    <name evidence="1" type="ORF">BBP83_13975</name>
</gene>
<protein>
    <submittedName>
        <fullName evidence="1">5-carboxymethyl-2-hydroxymuconate isomerase</fullName>
    </submittedName>
</protein>
<dbReference type="Gene3D" id="3.30.429.10">
    <property type="entry name" value="Macrophage Migration Inhibitory Factor"/>
    <property type="match status" value="1"/>
</dbReference>